<evidence type="ECO:0000256" key="4">
    <source>
        <dbReference type="ARBA" id="ARBA00022989"/>
    </source>
</evidence>
<evidence type="ECO:0000256" key="2">
    <source>
        <dbReference type="ARBA" id="ARBA00008974"/>
    </source>
</evidence>
<comment type="similarity">
    <text evidence="2">Belongs to the purine-cytosine permease (2.A.39) family.</text>
</comment>
<evidence type="ECO:0000256" key="5">
    <source>
        <dbReference type="ARBA" id="ARBA00023136"/>
    </source>
</evidence>
<proteinExistence type="inferred from homology"/>
<protein>
    <submittedName>
        <fullName evidence="7">Uncharacterized protein</fullName>
    </submittedName>
</protein>
<gene>
    <name evidence="7" type="ORF">SLS62_007226</name>
</gene>
<dbReference type="PANTHER" id="PTHR30618">
    <property type="entry name" value="NCS1 FAMILY PURINE/PYRIMIDINE TRANSPORTER"/>
    <property type="match status" value="1"/>
</dbReference>
<dbReference type="GO" id="GO:0005886">
    <property type="term" value="C:plasma membrane"/>
    <property type="evidence" value="ECO:0007669"/>
    <property type="project" value="TreeGrafter"/>
</dbReference>
<organism evidence="7 8">
    <name type="scientific">Diatrype stigma</name>
    <dbReference type="NCBI Taxonomy" id="117547"/>
    <lineage>
        <taxon>Eukaryota</taxon>
        <taxon>Fungi</taxon>
        <taxon>Dikarya</taxon>
        <taxon>Ascomycota</taxon>
        <taxon>Pezizomycotina</taxon>
        <taxon>Sordariomycetes</taxon>
        <taxon>Xylariomycetidae</taxon>
        <taxon>Xylariales</taxon>
        <taxon>Diatrypaceae</taxon>
        <taxon>Diatrype</taxon>
    </lineage>
</organism>
<comment type="caution">
    <text evidence="7">The sequence shown here is derived from an EMBL/GenBank/DDBJ whole genome shotgun (WGS) entry which is preliminary data.</text>
</comment>
<feature type="transmembrane region" description="Helical" evidence="6">
    <location>
        <begin position="109"/>
        <end position="128"/>
    </location>
</feature>
<dbReference type="Proteomes" id="UP001320420">
    <property type="component" value="Unassembled WGS sequence"/>
</dbReference>
<evidence type="ECO:0000256" key="3">
    <source>
        <dbReference type="ARBA" id="ARBA00022692"/>
    </source>
</evidence>
<comment type="subcellular location">
    <subcellularLocation>
        <location evidence="1">Membrane</location>
        <topology evidence="1">Multi-pass membrane protein</topology>
    </subcellularLocation>
</comment>
<evidence type="ECO:0000313" key="8">
    <source>
        <dbReference type="Proteomes" id="UP001320420"/>
    </source>
</evidence>
<keyword evidence="8" id="KW-1185">Reference proteome</keyword>
<feature type="transmembrane region" description="Helical" evidence="6">
    <location>
        <begin position="45"/>
        <end position="66"/>
    </location>
</feature>
<dbReference type="InterPro" id="IPR045225">
    <property type="entry name" value="Uracil/uridine/allantoin_perm"/>
</dbReference>
<keyword evidence="3 6" id="KW-0812">Transmembrane</keyword>
<dbReference type="Pfam" id="PF02133">
    <property type="entry name" value="Transp_cyt_pur"/>
    <property type="match status" value="1"/>
</dbReference>
<dbReference type="GO" id="GO:0015205">
    <property type="term" value="F:nucleobase transmembrane transporter activity"/>
    <property type="evidence" value="ECO:0007669"/>
    <property type="project" value="TreeGrafter"/>
</dbReference>
<dbReference type="PANTHER" id="PTHR30618:SF0">
    <property type="entry name" value="PURINE-URACIL PERMEASE NCS1"/>
    <property type="match status" value="1"/>
</dbReference>
<keyword evidence="5 6" id="KW-0472">Membrane</keyword>
<dbReference type="Gene3D" id="1.10.4160.10">
    <property type="entry name" value="Hydantoin permease"/>
    <property type="match status" value="1"/>
</dbReference>
<reference evidence="7 8" key="1">
    <citation type="submission" date="2024-02" db="EMBL/GenBank/DDBJ databases">
        <title>De novo assembly and annotation of 12 fungi associated with fruit tree decline syndrome in Ontario, Canada.</title>
        <authorList>
            <person name="Sulman M."/>
            <person name="Ellouze W."/>
            <person name="Ilyukhin E."/>
        </authorList>
    </citation>
    <scope>NUCLEOTIDE SEQUENCE [LARGE SCALE GENOMIC DNA]</scope>
    <source>
        <strain evidence="7 8">M11/M66-122</strain>
    </source>
</reference>
<feature type="transmembrane region" description="Helical" evidence="6">
    <location>
        <begin position="78"/>
        <end position="97"/>
    </location>
</feature>
<evidence type="ECO:0000313" key="7">
    <source>
        <dbReference type="EMBL" id="KAK7750827.1"/>
    </source>
</evidence>
<name>A0AAN9YQH7_9PEZI</name>
<dbReference type="InterPro" id="IPR001248">
    <property type="entry name" value="Pur-cyt_permease"/>
</dbReference>
<dbReference type="AlphaFoldDB" id="A0AAN9YQH7"/>
<dbReference type="EMBL" id="JAKJXP020000058">
    <property type="protein sequence ID" value="KAK7750827.1"/>
    <property type="molecule type" value="Genomic_DNA"/>
</dbReference>
<keyword evidence="4 6" id="KW-1133">Transmembrane helix</keyword>
<evidence type="ECO:0000256" key="1">
    <source>
        <dbReference type="ARBA" id="ARBA00004141"/>
    </source>
</evidence>
<sequence>MAYDTATSQVSAAPMLVIKRSGDGGALLADVSRLTGVAPAHGITLGWALVATVMANIGSIAAHMWSQSDYTRHPRKPGAQVLAQLIMVLPLTPWALLNSATSFLTVVDNLNVFLGSLMAIMFADYFLLRCTTVK</sequence>
<accession>A0AAN9YQH7</accession>
<evidence type="ECO:0000256" key="6">
    <source>
        <dbReference type="SAM" id="Phobius"/>
    </source>
</evidence>